<gene>
    <name evidence="2" type="ORF">AVDCRST_MAG54-4401</name>
</gene>
<accession>A0A6J4JY01</accession>
<name>A0A6J4JY01_9PSEU</name>
<dbReference type="AlphaFoldDB" id="A0A6J4JY01"/>
<sequence>GLHRTRAGGTRAAMDDGHDHERAPGPAPRRAGRTNAQLASLRRPRGDPAGETAPGLDPDPPF</sequence>
<reference evidence="2" key="1">
    <citation type="submission" date="2020-02" db="EMBL/GenBank/DDBJ databases">
        <authorList>
            <person name="Meier V. D."/>
        </authorList>
    </citation>
    <scope>NUCLEOTIDE SEQUENCE</scope>
    <source>
        <strain evidence="2">AVDCRST_MAG54</strain>
    </source>
</reference>
<protein>
    <submittedName>
        <fullName evidence="2">Uncharacterized protein</fullName>
    </submittedName>
</protein>
<proteinExistence type="predicted"/>
<organism evidence="2">
    <name type="scientific">uncultured Actinomycetospora sp</name>
    <dbReference type="NCBI Taxonomy" id="1135996"/>
    <lineage>
        <taxon>Bacteria</taxon>
        <taxon>Bacillati</taxon>
        <taxon>Actinomycetota</taxon>
        <taxon>Actinomycetes</taxon>
        <taxon>Pseudonocardiales</taxon>
        <taxon>Pseudonocardiaceae</taxon>
        <taxon>Actinomycetospora</taxon>
        <taxon>environmental samples</taxon>
    </lineage>
</organism>
<evidence type="ECO:0000313" key="2">
    <source>
        <dbReference type="EMBL" id="CAA9290558.1"/>
    </source>
</evidence>
<feature type="region of interest" description="Disordered" evidence="1">
    <location>
        <begin position="1"/>
        <end position="62"/>
    </location>
</feature>
<evidence type="ECO:0000256" key="1">
    <source>
        <dbReference type="SAM" id="MobiDB-lite"/>
    </source>
</evidence>
<feature type="compositionally biased region" description="Basic and acidic residues" evidence="1">
    <location>
        <begin position="13"/>
        <end position="23"/>
    </location>
</feature>
<dbReference type="EMBL" id="CADCTH010000552">
    <property type="protein sequence ID" value="CAA9290558.1"/>
    <property type="molecule type" value="Genomic_DNA"/>
</dbReference>
<feature type="non-terminal residue" evidence="2">
    <location>
        <position position="1"/>
    </location>
</feature>